<dbReference type="AlphaFoldDB" id="A0A315YWG2"/>
<gene>
    <name evidence="1" type="ORF">BC781_11120</name>
</gene>
<dbReference type="RefSeq" id="WP_109622896.1">
    <property type="nucleotide sequence ID" value="NZ_QGDO01000011.1"/>
</dbReference>
<comment type="caution">
    <text evidence="1">The sequence shown here is derived from an EMBL/GenBank/DDBJ whole genome shotgun (WGS) entry which is preliminary data.</text>
</comment>
<evidence type="ECO:0000313" key="1">
    <source>
        <dbReference type="EMBL" id="PWJ34110.1"/>
    </source>
</evidence>
<reference evidence="1 2" key="1">
    <citation type="submission" date="2018-03" db="EMBL/GenBank/DDBJ databases">
        <title>Genomic Encyclopedia of Archaeal and Bacterial Type Strains, Phase II (KMG-II): from individual species to whole genera.</title>
        <authorList>
            <person name="Goeker M."/>
        </authorList>
    </citation>
    <scope>NUCLEOTIDE SEQUENCE [LARGE SCALE GENOMIC DNA]</scope>
    <source>
        <strain evidence="1 2">DSM 28229</strain>
    </source>
</reference>
<protein>
    <submittedName>
        <fullName evidence="1">Uncharacterized protein</fullName>
    </submittedName>
</protein>
<accession>A0A315YWG2</accession>
<organism evidence="1 2">
    <name type="scientific">Sediminitomix flava</name>
    <dbReference type="NCBI Taxonomy" id="379075"/>
    <lineage>
        <taxon>Bacteria</taxon>
        <taxon>Pseudomonadati</taxon>
        <taxon>Bacteroidota</taxon>
        <taxon>Cytophagia</taxon>
        <taxon>Cytophagales</taxon>
        <taxon>Flammeovirgaceae</taxon>
        <taxon>Sediminitomix</taxon>
    </lineage>
</organism>
<keyword evidence="2" id="KW-1185">Reference proteome</keyword>
<proteinExistence type="predicted"/>
<sequence>MDKGELDFEFQKLYQKIDQAQNKIKYKKFKTLGARTRENHFQIKHDPTDEEQRIAEYFKRLKEGQ</sequence>
<evidence type="ECO:0000313" key="2">
    <source>
        <dbReference type="Proteomes" id="UP000245535"/>
    </source>
</evidence>
<dbReference type="Proteomes" id="UP000245535">
    <property type="component" value="Unassembled WGS sequence"/>
</dbReference>
<dbReference type="EMBL" id="QGDO01000011">
    <property type="protein sequence ID" value="PWJ34110.1"/>
    <property type="molecule type" value="Genomic_DNA"/>
</dbReference>
<name>A0A315YWG2_SEDFL</name>